<comment type="caution">
    <text evidence="7">The sequence shown here is derived from an EMBL/GenBank/DDBJ whole genome shotgun (WGS) entry which is preliminary data.</text>
</comment>
<dbReference type="GO" id="GO:0009507">
    <property type="term" value="C:chloroplast"/>
    <property type="evidence" value="ECO:0007669"/>
    <property type="project" value="UniProtKB-SubCell"/>
</dbReference>
<evidence type="ECO:0000256" key="2">
    <source>
        <dbReference type="ARBA" id="ARBA00007638"/>
    </source>
</evidence>
<evidence type="ECO:0000313" key="8">
    <source>
        <dbReference type="Proteomes" id="UP000257109"/>
    </source>
</evidence>
<accession>A0A371IGX7</accession>
<dbReference type="Proteomes" id="UP000257109">
    <property type="component" value="Unassembled WGS sequence"/>
</dbReference>
<feature type="region of interest" description="Disordered" evidence="6">
    <location>
        <begin position="225"/>
        <end position="249"/>
    </location>
</feature>
<sequence>ARGIARGVRGLYFWERTPGEYEAPGYKLCLGMKENSESALSTNKEAISNATRNLMESSILAQDERWRHALHMQVGREVVFPVADGHGPDSYGRQQWGIFRNGRKPDGAMPRGASANSVPAAAVRQRMQALSGMIGRKASVGGFLSSPSNPRAQPWTGGGNYQAGVRTLPGLDMPRILLKERGAFGNADTGGAWLSSARATAGDKPEEGEDDVKSSCPLCPGRHTCYNGRDKGSQSREGELTPKTRPQFGFHTAVNSFPGLVHTARHTMGAGHARSRYLNRKEGDAEGRASDWSEVVTSHMDSSMCSSAPDPEMWIIQGTLAWRTSPEDRWGDSGEIQCRSNFLFTRGIRAIRGGTITGLLSSREFIHPLSVYGQLSLEHRFRFGLNGKRKTEHLTTYLHRPRTTRSPLSFWGDGGIDLRVSRVVPGGSLNAFLFLLIGVISQRLDMVKKKGEQTHLESAVQRIVGRRRAITPFLKTSILKTKESGGKKGGGGKLSVPGSPVAGSSGTTRILTPFEILRRVALWRAQYDESCKLCSGGSYCLSLASMFDLCYDLSFMDVDKILPSSSTLGWHSLKVKGEVQTKKGLWWIPRHPETRKGVVNDEMLRGVENKRRSGDSRYRSTFRTAAESTGRQETTCGERNGSSLNRENGVVGELYKCRAARRSSGVLHPRWRESSSRKHH</sequence>
<dbReference type="PANTHER" id="PTHR34890">
    <property type="entry name" value="ORF16-LACZ FUSION PROTEIN-RELATED"/>
    <property type="match status" value="1"/>
</dbReference>
<evidence type="ECO:0000256" key="4">
    <source>
        <dbReference type="ARBA" id="ARBA00022528"/>
    </source>
</evidence>
<evidence type="ECO:0000256" key="6">
    <source>
        <dbReference type="SAM" id="MobiDB-lite"/>
    </source>
</evidence>
<proteinExistence type="inferred from homology"/>
<evidence type="ECO:0000256" key="5">
    <source>
        <dbReference type="ARBA" id="ARBA00022640"/>
    </source>
</evidence>
<keyword evidence="5" id="KW-0934">Plastid</keyword>
<keyword evidence="8" id="KW-1185">Reference proteome</keyword>
<reference evidence="7" key="1">
    <citation type="submission" date="2018-05" db="EMBL/GenBank/DDBJ databases">
        <title>Draft genome of Mucuna pruriens seed.</title>
        <authorList>
            <person name="Nnadi N.E."/>
            <person name="Vos R."/>
            <person name="Hasami M.H."/>
            <person name="Devisetty U.K."/>
            <person name="Aguiy J.C."/>
        </authorList>
    </citation>
    <scope>NUCLEOTIDE SEQUENCE [LARGE SCALE GENOMIC DNA]</scope>
    <source>
        <strain evidence="7">JCA_2017</strain>
    </source>
</reference>
<protein>
    <recommendedName>
        <fullName evidence="3">Uncharacterized protein ycf68</fullName>
    </recommendedName>
</protein>
<keyword evidence="4" id="KW-0150">Chloroplast</keyword>
<feature type="region of interest" description="Disordered" evidence="6">
    <location>
        <begin position="482"/>
        <end position="501"/>
    </location>
</feature>
<dbReference type="InterPro" id="IPR022546">
    <property type="entry name" value="Uncharacterised_Ycf68"/>
</dbReference>
<evidence type="ECO:0000256" key="1">
    <source>
        <dbReference type="ARBA" id="ARBA00004229"/>
    </source>
</evidence>
<feature type="region of interest" description="Disordered" evidence="6">
    <location>
        <begin position="610"/>
        <end position="643"/>
    </location>
</feature>
<gene>
    <name evidence="7" type="primary">ycf68-1</name>
    <name evidence="7" type="ORF">CR513_00628</name>
</gene>
<feature type="compositionally biased region" description="Basic and acidic residues" evidence="6">
    <location>
        <begin position="228"/>
        <end position="242"/>
    </location>
</feature>
<feature type="non-terminal residue" evidence="7">
    <location>
        <position position="680"/>
    </location>
</feature>
<feature type="non-terminal residue" evidence="7">
    <location>
        <position position="1"/>
    </location>
</feature>
<name>A0A371IGX7_MUCPR</name>
<dbReference type="EMBL" id="QJKJ01000094">
    <property type="protein sequence ID" value="RDY14309.1"/>
    <property type="molecule type" value="Genomic_DNA"/>
</dbReference>
<dbReference type="AlphaFoldDB" id="A0A371IGX7"/>
<feature type="compositionally biased region" description="Polar residues" evidence="6">
    <location>
        <begin position="619"/>
        <end position="643"/>
    </location>
</feature>
<organism evidence="7 8">
    <name type="scientific">Mucuna pruriens</name>
    <name type="common">Velvet bean</name>
    <name type="synonym">Dolichos pruriens</name>
    <dbReference type="NCBI Taxonomy" id="157652"/>
    <lineage>
        <taxon>Eukaryota</taxon>
        <taxon>Viridiplantae</taxon>
        <taxon>Streptophyta</taxon>
        <taxon>Embryophyta</taxon>
        <taxon>Tracheophyta</taxon>
        <taxon>Spermatophyta</taxon>
        <taxon>Magnoliopsida</taxon>
        <taxon>eudicotyledons</taxon>
        <taxon>Gunneridae</taxon>
        <taxon>Pentapetalae</taxon>
        <taxon>rosids</taxon>
        <taxon>fabids</taxon>
        <taxon>Fabales</taxon>
        <taxon>Fabaceae</taxon>
        <taxon>Papilionoideae</taxon>
        <taxon>50 kb inversion clade</taxon>
        <taxon>NPAAA clade</taxon>
        <taxon>indigoferoid/millettioid clade</taxon>
        <taxon>Phaseoleae</taxon>
        <taxon>Mucuna</taxon>
    </lineage>
</organism>
<comment type="subcellular location">
    <subcellularLocation>
        <location evidence="1">Plastid</location>
        <location evidence="1">Chloroplast</location>
    </subcellularLocation>
</comment>
<evidence type="ECO:0000313" key="7">
    <source>
        <dbReference type="EMBL" id="RDY14309.1"/>
    </source>
</evidence>
<evidence type="ECO:0000256" key="3">
    <source>
        <dbReference type="ARBA" id="ARBA00021456"/>
    </source>
</evidence>
<dbReference type="OrthoDB" id="1399053at2759"/>
<comment type="similarity">
    <text evidence="2">Belongs to the ycf68 family.</text>
</comment>